<dbReference type="PRINTS" id="PR00395">
    <property type="entry name" value="RIBOSOMALS2"/>
</dbReference>
<evidence type="ECO:0000256" key="4">
    <source>
        <dbReference type="ARBA" id="ARBA00035401"/>
    </source>
</evidence>
<accession>A0A7J8ALY7</accession>
<reference evidence="6 7" key="1">
    <citation type="journal article" date="2020" name="Nature">
        <title>Six reference-quality genomes reveal evolution of bat adaptations.</title>
        <authorList>
            <person name="Jebb D."/>
            <person name="Huang Z."/>
            <person name="Pippel M."/>
            <person name="Hughes G.M."/>
            <person name="Lavrichenko K."/>
            <person name="Devanna P."/>
            <person name="Winkler S."/>
            <person name="Jermiin L.S."/>
            <person name="Skirmuntt E.C."/>
            <person name="Katzourakis A."/>
            <person name="Burkitt-Gray L."/>
            <person name="Ray D.A."/>
            <person name="Sullivan K.A.M."/>
            <person name="Roscito J.G."/>
            <person name="Kirilenko B.M."/>
            <person name="Davalos L.M."/>
            <person name="Corthals A.P."/>
            <person name="Power M.L."/>
            <person name="Jones G."/>
            <person name="Ransome R.D."/>
            <person name="Dechmann D.K.N."/>
            <person name="Locatelli A.G."/>
            <person name="Puechmaille S.J."/>
            <person name="Fedrigo O."/>
            <person name="Jarvis E.D."/>
            <person name="Hiller M."/>
            <person name="Vernes S.C."/>
            <person name="Myers E.W."/>
            <person name="Teeling E.C."/>
        </authorList>
    </citation>
    <scope>NUCLEOTIDE SEQUENCE [LARGE SCALE GENOMIC DNA]</scope>
    <source>
        <strain evidence="6">MMyoMyo1</strain>
        <tissue evidence="6">Flight muscle</tissue>
    </source>
</reference>
<dbReference type="Gene3D" id="3.40.50.10490">
    <property type="entry name" value="Glucose-6-phosphate isomerase like protein, domain 1"/>
    <property type="match status" value="1"/>
</dbReference>
<dbReference type="SUPFAM" id="SSF52313">
    <property type="entry name" value="Ribosomal protein S2"/>
    <property type="match status" value="1"/>
</dbReference>
<evidence type="ECO:0000313" key="7">
    <source>
        <dbReference type="Proteomes" id="UP000527355"/>
    </source>
</evidence>
<dbReference type="GO" id="GO:0015935">
    <property type="term" value="C:small ribosomal subunit"/>
    <property type="evidence" value="ECO:0007669"/>
    <property type="project" value="InterPro"/>
</dbReference>
<dbReference type="GO" id="GO:0006412">
    <property type="term" value="P:translation"/>
    <property type="evidence" value="ECO:0007669"/>
    <property type="project" value="InterPro"/>
</dbReference>
<dbReference type="InterPro" id="IPR018130">
    <property type="entry name" value="Ribosomal_uS2_CS"/>
</dbReference>
<protein>
    <recommendedName>
        <fullName evidence="4">40S ribosomal protein SA</fullName>
    </recommendedName>
</protein>
<dbReference type="PANTHER" id="PTHR11489">
    <property type="entry name" value="40S RIBOSOMAL PROTEIN SA"/>
    <property type="match status" value="1"/>
</dbReference>
<dbReference type="GO" id="GO:0003735">
    <property type="term" value="F:structural constituent of ribosome"/>
    <property type="evidence" value="ECO:0007669"/>
    <property type="project" value="InterPro"/>
</dbReference>
<dbReference type="AlphaFoldDB" id="A0A7J8ALY7"/>
<dbReference type="Proteomes" id="UP000527355">
    <property type="component" value="Unassembled WGS sequence"/>
</dbReference>
<comment type="similarity">
    <text evidence="1">Belongs to the universal ribosomal protein uS2 family.</text>
</comment>
<evidence type="ECO:0000256" key="2">
    <source>
        <dbReference type="ARBA" id="ARBA00022980"/>
    </source>
</evidence>
<keyword evidence="7" id="KW-1185">Reference proteome</keyword>
<dbReference type="EMBL" id="JABWUV010000001">
    <property type="protein sequence ID" value="KAF6387388.1"/>
    <property type="molecule type" value="Genomic_DNA"/>
</dbReference>
<sequence>MPLLPIENPGDVSVLSSRDIRQRAALKFAAAPGATPVSDRPPPESFTNQIPRDFWVPRPLLVTDPSSDQQPLTEESSVNLASIAQYNTDLPLHYVHITIPGNDEGAYAVGLIQWILAQEILRMHGTTPWNTHGGRA</sequence>
<keyword evidence="3" id="KW-0687">Ribonucleoprotein</keyword>
<evidence type="ECO:0000256" key="3">
    <source>
        <dbReference type="ARBA" id="ARBA00023274"/>
    </source>
</evidence>
<dbReference type="PROSITE" id="PS00963">
    <property type="entry name" value="RIBOSOMAL_S2_2"/>
    <property type="match status" value="1"/>
</dbReference>
<evidence type="ECO:0000256" key="1">
    <source>
        <dbReference type="ARBA" id="ARBA00006242"/>
    </source>
</evidence>
<name>A0A7J8ALY7_MYOMY</name>
<proteinExistence type="inferred from homology"/>
<dbReference type="InterPro" id="IPR001865">
    <property type="entry name" value="Ribosomal_uS2"/>
</dbReference>
<organism evidence="6 7">
    <name type="scientific">Myotis myotis</name>
    <name type="common">Greater mouse-eared bat</name>
    <name type="synonym">Vespertilio myotis</name>
    <dbReference type="NCBI Taxonomy" id="51298"/>
    <lineage>
        <taxon>Eukaryota</taxon>
        <taxon>Metazoa</taxon>
        <taxon>Chordata</taxon>
        <taxon>Craniata</taxon>
        <taxon>Vertebrata</taxon>
        <taxon>Euteleostomi</taxon>
        <taxon>Mammalia</taxon>
        <taxon>Eutheria</taxon>
        <taxon>Laurasiatheria</taxon>
        <taxon>Chiroptera</taxon>
        <taxon>Yangochiroptera</taxon>
        <taxon>Vespertilionidae</taxon>
        <taxon>Myotis</taxon>
    </lineage>
</organism>
<evidence type="ECO:0000313" key="6">
    <source>
        <dbReference type="EMBL" id="KAF6387388.1"/>
    </source>
</evidence>
<feature type="region of interest" description="Disordered" evidence="5">
    <location>
        <begin position="31"/>
        <end position="50"/>
    </location>
</feature>
<gene>
    <name evidence="6" type="ORF">mMyoMyo1_007890</name>
</gene>
<evidence type="ECO:0000256" key="5">
    <source>
        <dbReference type="SAM" id="MobiDB-lite"/>
    </source>
</evidence>
<dbReference type="InterPro" id="IPR023591">
    <property type="entry name" value="Ribosomal_uS2_flav_dom_sf"/>
</dbReference>
<dbReference type="InterPro" id="IPR005707">
    <property type="entry name" value="Ribosomal_uS2_euk/arc"/>
</dbReference>
<dbReference type="VEuPathDB" id="HostDB:GeneID_118668363"/>
<keyword evidence="2" id="KW-0689">Ribosomal protein</keyword>
<comment type="caution">
    <text evidence="6">The sequence shown here is derived from an EMBL/GenBank/DDBJ whole genome shotgun (WGS) entry which is preliminary data.</text>
</comment>